<keyword evidence="3" id="KW-1185">Reference proteome</keyword>
<organism evidence="2 3">
    <name type="scientific">Luteimonas terricola</name>
    <dbReference type="NCBI Taxonomy" id="645597"/>
    <lineage>
        <taxon>Bacteria</taxon>
        <taxon>Pseudomonadati</taxon>
        <taxon>Pseudomonadota</taxon>
        <taxon>Gammaproteobacteria</taxon>
        <taxon>Lysobacterales</taxon>
        <taxon>Lysobacteraceae</taxon>
        <taxon>Luteimonas</taxon>
    </lineage>
</organism>
<gene>
    <name evidence="2" type="ORF">GCM10011394_17650</name>
</gene>
<dbReference type="EMBL" id="BMME01000001">
    <property type="protein sequence ID" value="GGK08723.1"/>
    <property type="molecule type" value="Genomic_DNA"/>
</dbReference>
<sequence>MREFQDQLHRLKLALRLQEDRDVADALGMTKAAFSARKKRGSFPVDKLKALAADRPELGLDVKYVLTGIHDELQRRLTAISTATRIAEGVSGKKARYEVQEQVFQALVDQLDADEQRLVHCYRRADPKGKALLIATAITLGGDD</sequence>
<comment type="caution">
    <text evidence="2">The sequence shown here is derived from an EMBL/GenBank/DDBJ whole genome shotgun (WGS) entry which is preliminary data.</text>
</comment>
<accession>A0ABQ2EGU9</accession>
<dbReference type="Pfam" id="PF07022">
    <property type="entry name" value="Phage_CI_repr"/>
    <property type="match status" value="1"/>
</dbReference>
<protein>
    <recommendedName>
        <fullName evidence="1">Bacteriophage CI repressor N-terminal domain-containing protein</fullName>
    </recommendedName>
</protein>
<dbReference type="Proteomes" id="UP000599009">
    <property type="component" value="Unassembled WGS sequence"/>
</dbReference>
<dbReference type="RefSeq" id="WP_165942283.1">
    <property type="nucleotide sequence ID" value="NZ_BMME01000001.1"/>
</dbReference>
<reference evidence="3" key="1">
    <citation type="journal article" date="2019" name="Int. J. Syst. Evol. Microbiol.">
        <title>The Global Catalogue of Microorganisms (GCM) 10K type strain sequencing project: providing services to taxonomists for standard genome sequencing and annotation.</title>
        <authorList>
            <consortium name="The Broad Institute Genomics Platform"/>
            <consortium name="The Broad Institute Genome Sequencing Center for Infectious Disease"/>
            <person name="Wu L."/>
            <person name="Ma J."/>
        </authorList>
    </citation>
    <scope>NUCLEOTIDE SEQUENCE [LARGE SCALE GENOMIC DNA]</scope>
    <source>
        <strain evidence="3">CGMCC 1.8985</strain>
    </source>
</reference>
<dbReference type="InterPro" id="IPR010744">
    <property type="entry name" value="Phage_CI_N"/>
</dbReference>
<dbReference type="Gene3D" id="1.10.260.40">
    <property type="entry name" value="lambda repressor-like DNA-binding domains"/>
    <property type="match status" value="1"/>
</dbReference>
<evidence type="ECO:0000313" key="3">
    <source>
        <dbReference type="Proteomes" id="UP000599009"/>
    </source>
</evidence>
<evidence type="ECO:0000259" key="1">
    <source>
        <dbReference type="Pfam" id="PF07022"/>
    </source>
</evidence>
<dbReference type="InterPro" id="IPR010982">
    <property type="entry name" value="Lambda_DNA-bd_dom_sf"/>
</dbReference>
<name>A0ABQ2EGU9_9GAMM</name>
<evidence type="ECO:0000313" key="2">
    <source>
        <dbReference type="EMBL" id="GGK08723.1"/>
    </source>
</evidence>
<feature type="domain" description="Bacteriophage CI repressor N-terminal" evidence="1">
    <location>
        <begin position="8"/>
        <end position="68"/>
    </location>
</feature>
<proteinExistence type="predicted"/>